<dbReference type="STRING" id="1839801.Dform_01331"/>
<evidence type="ECO:0000313" key="8">
    <source>
        <dbReference type="EMBL" id="APV44655.1"/>
    </source>
</evidence>
<dbReference type="InterPro" id="IPR005116">
    <property type="entry name" value="Transp-assoc_OB_typ1"/>
</dbReference>
<dbReference type="InterPro" id="IPR003593">
    <property type="entry name" value="AAA+_ATPase"/>
</dbReference>
<dbReference type="PROSITE" id="PS50893">
    <property type="entry name" value="ABC_TRANSPORTER_2"/>
    <property type="match status" value="1"/>
</dbReference>
<protein>
    <submittedName>
        <fullName evidence="8">Tungstate transport system ATP-binding protein</fullName>
        <ecNumber evidence="8">3.6.3.55</ecNumber>
    </submittedName>
</protein>
<dbReference type="PANTHER" id="PTHR42781">
    <property type="entry name" value="SPERMIDINE/PUTRESCINE IMPORT ATP-BINDING PROTEIN POTA"/>
    <property type="match status" value="1"/>
</dbReference>
<gene>
    <name evidence="8" type="ORF">Dform_01331</name>
</gene>
<keyword evidence="1" id="KW-0813">Transport</keyword>
<feature type="domain" description="Mop" evidence="7">
    <location>
        <begin position="292"/>
        <end position="356"/>
    </location>
</feature>
<dbReference type="Pfam" id="PF00005">
    <property type="entry name" value="ABC_tran"/>
    <property type="match status" value="1"/>
</dbReference>
<keyword evidence="9" id="KW-1185">Reference proteome</keyword>
<dbReference type="Gene3D" id="2.40.50.100">
    <property type="match status" value="1"/>
</dbReference>
<dbReference type="GO" id="GO:0035435">
    <property type="term" value="P:phosphate ion transmembrane transport"/>
    <property type="evidence" value="ECO:0007669"/>
    <property type="project" value="InterPro"/>
</dbReference>
<dbReference type="GO" id="GO:0005315">
    <property type="term" value="F:phosphate transmembrane transporter activity"/>
    <property type="evidence" value="ECO:0007669"/>
    <property type="project" value="InterPro"/>
</dbReference>
<dbReference type="SMART" id="SM00382">
    <property type="entry name" value="AAA"/>
    <property type="match status" value="1"/>
</dbReference>
<proteinExistence type="predicted"/>
<keyword evidence="8" id="KW-0378">Hydrolase</keyword>
<evidence type="ECO:0000313" key="9">
    <source>
        <dbReference type="Proteomes" id="UP000185934"/>
    </source>
</evidence>
<evidence type="ECO:0000259" key="6">
    <source>
        <dbReference type="PROSITE" id="PS50893"/>
    </source>
</evidence>
<dbReference type="PROSITE" id="PS51866">
    <property type="entry name" value="MOP"/>
    <property type="match status" value="1"/>
</dbReference>
<dbReference type="GO" id="GO:0005524">
    <property type="term" value="F:ATP binding"/>
    <property type="evidence" value="ECO:0007669"/>
    <property type="project" value="UniProtKB-KW"/>
</dbReference>
<dbReference type="KEGG" id="dfo:Dform_01331"/>
<dbReference type="GO" id="GO:0015689">
    <property type="term" value="P:molybdate ion transport"/>
    <property type="evidence" value="ECO:0007669"/>
    <property type="project" value="InterPro"/>
</dbReference>
<evidence type="ECO:0000256" key="5">
    <source>
        <dbReference type="PROSITE-ProRule" id="PRU01213"/>
    </source>
</evidence>
<keyword evidence="4 8" id="KW-0067">ATP-binding</keyword>
<feature type="domain" description="ABC transporter" evidence="6">
    <location>
        <begin position="4"/>
        <end position="235"/>
    </location>
</feature>
<dbReference type="PANTHER" id="PTHR42781:SF4">
    <property type="entry name" value="SPERMIDINE_PUTRESCINE IMPORT ATP-BINDING PROTEIN POTA"/>
    <property type="match status" value="1"/>
</dbReference>
<dbReference type="InterPro" id="IPR004606">
    <property type="entry name" value="Mop_domain"/>
</dbReference>
<dbReference type="InterPro" id="IPR050093">
    <property type="entry name" value="ABC_SmlMolc_Importer"/>
</dbReference>
<dbReference type="EC" id="3.6.3.55" evidence="8"/>
<dbReference type="Pfam" id="PF03459">
    <property type="entry name" value="TOBE"/>
    <property type="match status" value="1"/>
</dbReference>
<keyword evidence="2 5" id="KW-0500">Molybdenum</keyword>
<dbReference type="AlphaFoldDB" id="A0A1P8F878"/>
<dbReference type="Proteomes" id="UP000185934">
    <property type="component" value="Chromosome"/>
</dbReference>
<dbReference type="OrthoDB" id="9778160at2"/>
<dbReference type="GO" id="GO:0016020">
    <property type="term" value="C:membrane"/>
    <property type="evidence" value="ECO:0007669"/>
    <property type="project" value="InterPro"/>
</dbReference>
<dbReference type="InterPro" id="IPR005670">
    <property type="entry name" value="PstB-like"/>
</dbReference>
<reference evidence="9" key="1">
    <citation type="submission" date="2016-11" db="EMBL/GenBank/DDBJ databases">
        <title>Dehalogenimonas formicexedens sp. nov., a chlorinated alkane respiring bacterium isolated from contaminated groundwater.</title>
        <authorList>
            <person name="Key T.A."/>
            <person name="Bowman K.S."/>
            <person name="Lee I."/>
            <person name="Chun J."/>
            <person name="Albuquerque L."/>
            <person name="da Costa M.S."/>
            <person name="Rainey F.A."/>
            <person name="Moe W.M."/>
        </authorList>
    </citation>
    <scope>NUCLEOTIDE SEQUENCE [LARGE SCALE GENOMIC DNA]</scope>
    <source>
        <strain evidence="9">NSZ-14</strain>
    </source>
</reference>
<dbReference type="GO" id="GO:0016887">
    <property type="term" value="F:ATP hydrolysis activity"/>
    <property type="evidence" value="ECO:0007669"/>
    <property type="project" value="InterPro"/>
</dbReference>
<dbReference type="CDD" id="cd03260">
    <property type="entry name" value="ABC_PstB_phosphate_transporter"/>
    <property type="match status" value="1"/>
</dbReference>
<keyword evidence="3" id="KW-0547">Nucleotide-binding</keyword>
<dbReference type="RefSeq" id="WP_076004318.1">
    <property type="nucleotide sequence ID" value="NZ_CP018258.1"/>
</dbReference>
<dbReference type="EMBL" id="CP018258">
    <property type="protein sequence ID" value="APV44655.1"/>
    <property type="molecule type" value="Genomic_DNA"/>
</dbReference>
<evidence type="ECO:0000256" key="3">
    <source>
        <dbReference type="ARBA" id="ARBA00022741"/>
    </source>
</evidence>
<name>A0A1P8F878_9CHLR</name>
<dbReference type="SUPFAM" id="SSF52540">
    <property type="entry name" value="P-loop containing nucleoside triphosphate hydrolases"/>
    <property type="match status" value="1"/>
</dbReference>
<dbReference type="InterPro" id="IPR008995">
    <property type="entry name" value="Mo/tungstate-bd_C_term_dom"/>
</dbReference>
<accession>A0A1P8F878</accession>
<dbReference type="InterPro" id="IPR003439">
    <property type="entry name" value="ABC_transporter-like_ATP-bd"/>
</dbReference>
<evidence type="ECO:0000256" key="2">
    <source>
        <dbReference type="ARBA" id="ARBA00022505"/>
    </source>
</evidence>
<dbReference type="Gene3D" id="3.40.50.300">
    <property type="entry name" value="P-loop containing nucleotide triphosphate hydrolases"/>
    <property type="match status" value="1"/>
</dbReference>
<sequence>MNILEARDVRHHYGDSEILKGITLSIETGETVAVIGPSGAGKSTILRLLDLLESPYSGSISVGGELVNKSNRLSLRRKMSFVHQKPLVFSTSVFDNIAQPLRWRGADKQIIGERVTEALHLVNLDGFESRQAKTLSGGETQRVALARALVTDPEVMFLDEPTANLDPNSTTMVETLVADIIHRRNLTVVMATHDLSQGQRLADRIGVIMKGRLLQIGKSADIFMAPVSREVAEFIGIGNILTGTVSDNEDGLFTAEIEGRKLQGSGTFENGTRVNLFIRPEDITIATMENPCSSARNRVEGSISHLSIIGPLVRLEIDSGFKLLAVVTRQSAEDLKLAIGQMVCASFKATAIHAVKA</sequence>
<dbReference type="SUPFAM" id="SSF50331">
    <property type="entry name" value="MOP-like"/>
    <property type="match status" value="1"/>
</dbReference>
<evidence type="ECO:0000256" key="1">
    <source>
        <dbReference type="ARBA" id="ARBA00022448"/>
    </source>
</evidence>
<dbReference type="InterPro" id="IPR027417">
    <property type="entry name" value="P-loop_NTPase"/>
</dbReference>
<evidence type="ECO:0000256" key="4">
    <source>
        <dbReference type="ARBA" id="ARBA00022840"/>
    </source>
</evidence>
<organism evidence="8 9">
    <name type="scientific">Dehalogenimonas formicexedens</name>
    <dbReference type="NCBI Taxonomy" id="1839801"/>
    <lineage>
        <taxon>Bacteria</taxon>
        <taxon>Bacillati</taxon>
        <taxon>Chloroflexota</taxon>
        <taxon>Dehalococcoidia</taxon>
        <taxon>Dehalococcoidales</taxon>
        <taxon>Dehalococcoidaceae</taxon>
        <taxon>Dehalogenimonas</taxon>
    </lineage>
</organism>
<evidence type="ECO:0000259" key="7">
    <source>
        <dbReference type="PROSITE" id="PS51866"/>
    </source>
</evidence>